<evidence type="ECO:0000313" key="3">
    <source>
        <dbReference type="Proteomes" id="UP001441944"/>
    </source>
</evidence>
<keyword evidence="3" id="KW-1185">Reference proteome</keyword>
<keyword evidence="1" id="KW-1133">Transmembrane helix</keyword>
<protein>
    <submittedName>
        <fullName evidence="2">Uncharacterized protein</fullName>
    </submittedName>
</protein>
<accession>A0ABQ0AS43</accession>
<name>A0ABQ0AS43_9RHOB</name>
<proteinExistence type="predicted"/>
<comment type="caution">
    <text evidence="2">The sequence shown here is derived from an EMBL/GenBank/DDBJ whole genome shotgun (WGS) entry which is preliminary data.</text>
</comment>
<dbReference type="Proteomes" id="UP001441944">
    <property type="component" value="Unassembled WGS sequence"/>
</dbReference>
<keyword evidence="1" id="KW-0472">Membrane</keyword>
<reference evidence="2 3" key="1">
    <citation type="submission" date="2024-04" db="EMBL/GenBank/DDBJ databases">
        <title>Draft genome sequence of Pseudophaeobacter arcticus NBRC 116598.</title>
        <authorList>
            <person name="Miyakawa T."/>
            <person name="Kusuya Y."/>
            <person name="Miura T."/>
        </authorList>
    </citation>
    <scope>NUCLEOTIDE SEQUENCE [LARGE SCALE GENOMIC DNA]</scope>
    <source>
        <strain evidence="2 3">SU-CL00105</strain>
    </source>
</reference>
<sequence>MQQSMEMNKLGPLWTFYRFVVAIRHIILIVSLGATVIYLLASETLEQRRYMLAEFGKAQAALAKPEAKFGKAGEVIFAGPSQDGRSISGTSAAALQEAARVLRAELLSAPAPNRDIELARHQYAGALADLLGKLNLFEPGADGTISVLTALEAVEAPAAAYHAAAEQYQTSVWTSFWAAF</sequence>
<feature type="transmembrane region" description="Helical" evidence="1">
    <location>
        <begin position="16"/>
        <end position="41"/>
    </location>
</feature>
<dbReference type="RefSeq" id="WP_353402659.1">
    <property type="nucleotide sequence ID" value="NZ_BAABWU010000028.1"/>
</dbReference>
<dbReference type="EMBL" id="BAABWU010000028">
    <property type="protein sequence ID" value="GAA6198701.1"/>
    <property type="molecule type" value="Genomic_DNA"/>
</dbReference>
<evidence type="ECO:0000256" key="1">
    <source>
        <dbReference type="SAM" id="Phobius"/>
    </source>
</evidence>
<evidence type="ECO:0000313" key="2">
    <source>
        <dbReference type="EMBL" id="GAA6198701.1"/>
    </source>
</evidence>
<organism evidence="2 3">
    <name type="scientific">Pseudophaeobacter arcticus</name>
    <dbReference type="NCBI Taxonomy" id="385492"/>
    <lineage>
        <taxon>Bacteria</taxon>
        <taxon>Pseudomonadati</taxon>
        <taxon>Pseudomonadota</taxon>
        <taxon>Alphaproteobacteria</taxon>
        <taxon>Rhodobacterales</taxon>
        <taxon>Paracoccaceae</taxon>
        <taxon>Pseudophaeobacter</taxon>
    </lineage>
</organism>
<gene>
    <name evidence="2" type="ORF">NBRC116598_41460</name>
</gene>
<keyword evidence="1" id="KW-0812">Transmembrane</keyword>